<keyword evidence="2" id="KW-1185">Reference proteome</keyword>
<dbReference type="AlphaFoldDB" id="T0R9H6"/>
<dbReference type="EMBL" id="JH767239">
    <property type="protein sequence ID" value="EQC26167.1"/>
    <property type="molecule type" value="Genomic_DNA"/>
</dbReference>
<dbReference type="Proteomes" id="UP000030762">
    <property type="component" value="Unassembled WGS sequence"/>
</dbReference>
<name>T0R9H6_SAPDV</name>
<dbReference type="OrthoDB" id="62765at2759"/>
<dbReference type="OMA" id="RECVMAQ"/>
<dbReference type="RefSeq" id="XP_008620382.1">
    <property type="nucleotide sequence ID" value="XM_008622160.1"/>
</dbReference>
<gene>
    <name evidence="1" type="ORF">SDRG_15972</name>
</gene>
<dbReference type="InParanoid" id="T0R9H6"/>
<dbReference type="VEuPathDB" id="FungiDB:SDRG_15972"/>
<sequence length="340" mass="36464">MVDGAESPGRAKLRARIAKDGPSEAAIAVARVFLESLRRDSFPPHGYDRVFGVELMELASTRLAMLPMGHLVFQVWRGLSQANAVSEATIVSALWQGRLPNFFRECVMAQADGAASPCIAELLHRGFGDIAWDLALHQLLAKVAGKETAGLRVSGTTLTPGDIQLDDSFRPVPIAHAAAIPLYAKKTSTRARQSDAQLISRLMADPCSTEAPAEWVGGGSGPAAFEVLVVRSDGIAFTEADWLVLDSFKDAMVQQRPRAVMRSHFTAFAKALSAPVATIALEVIFPRGQAVRAHGLEKHPELNGAKGKTNGKYSKGRVGVKFEGRVSAVALLPTHLTLLK</sequence>
<protein>
    <submittedName>
        <fullName evidence="1">Uncharacterized protein</fullName>
    </submittedName>
</protein>
<organism evidence="1 2">
    <name type="scientific">Saprolegnia diclina (strain VS20)</name>
    <dbReference type="NCBI Taxonomy" id="1156394"/>
    <lineage>
        <taxon>Eukaryota</taxon>
        <taxon>Sar</taxon>
        <taxon>Stramenopiles</taxon>
        <taxon>Oomycota</taxon>
        <taxon>Saprolegniomycetes</taxon>
        <taxon>Saprolegniales</taxon>
        <taxon>Saprolegniaceae</taxon>
        <taxon>Saprolegnia</taxon>
    </lineage>
</organism>
<evidence type="ECO:0000313" key="2">
    <source>
        <dbReference type="Proteomes" id="UP000030762"/>
    </source>
</evidence>
<reference evidence="1 2" key="1">
    <citation type="submission" date="2012-04" db="EMBL/GenBank/DDBJ databases">
        <title>The Genome Sequence of Saprolegnia declina VS20.</title>
        <authorList>
            <consortium name="The Broad Institute Genome Sequencing Platform"/>
            <person name="Russ C."/>
            <person name="Nusbaum C."/>
            <person name="Tyler B."/>
            <person name="van West P."/>
            <person name="Dieguez-Uribeondo J."/>
            <person name="de Bruijn I."/>
            <person name="Tripathy S."/>
            <person name="Jiang R."/>
            <person name="Young S.K."/>
            <person name="Zeng Q."/>
            <person name="Gargeya S."/>
            <person name="Fitzgerald M."/>
            <person name="Haas B."/>
            <person name="Abouelleil A."/>
            <person name="Alvarado L."/>
            <person name="Arachchi H.M."/>
            <person name="Berlin A."/>
            <person name="Chapman S.B."/>
            <person name="Goldberg J."/>
            <person name="Griggs A."/>
            <person name="Gujja S."/>
            <person name="Hansen M."/>
            <person name="Howarth C."/>
            <person name="Imamovic A."/>
            <person name="Larimer J."/>
            <person name="McCowen C."/>
            <person name="Montmayeur A."/>
            <person name="Murphy C."/>
            <person name="Neiman D."/>
            <person name="Pearson M."/>
            <person name="Priest M."/>
            <person name="Roberts A."/>
            <person name="Saif S."/>
            <person name="Shea T."/>
            <person name="Sisk P."/>
            <person name="Sykes S."/>
            <person name="Wortman J."/>
            <person name="Nusbaum C."/>
            <person name="Birren B."/>
        </authorList>
    </citation>
    <scope>NUCLEOTIDE SEQUENCE [LARGE SCALE GENOMIC DNA]</scope>
    <source>
        <strain evidence="1 2">VS20</strain>
    </source>
</reference>
<proteinExistence type="predicted"/>
<evidence type="ECO:0000313" key="1">
    <source>
        <dbReference type="EMBL" id="EQC26167.1"/>
    </source>
</evidence>
<accession>T0R9H6</accession>
<dbReference type="GeneID" id="19956699"/>